<dbReference type="OMA" id="YEYMENI"/>
<dbReference type="Pfam" id="PF07714">
    <property type="entry name" value="PK_Tyr_Ser-Thr"/>
    <property type="match status" value="1"/>
</dbReference>
<evidence type="ECO:0000259" key="6">
    <source>
        <dbReference type="PROSITE" id="PS50011"/>
    </source>
</evidence>
<dbReference type="InterPro" id="IPR001245">
    <property type="entry name" value="Ser-Thr/Tyr_kinase_cat_dom"/>
</dbReference>
<keyword evidence="1" id="KW-0723">Serine/threonine-protein kinase</keyword>
<dbReference type="GO" id="GO:0005524">
    <property type="term" value="F:ATP binding"/>
    <property type="evidence" value="ECO:0007669"/>
    <property type="project" value="UniProtKB-KW"/>
</dbReference>
<dbReference type="FunFam" id="3.30.200.20:FF:001120">
    <property type="entry name" value="Putative DUF26-domain receptor-like protein kinase family protein"/>
    <property type="match status" value="1"/>
</dbReference>
<dbReference type="InterPro" id="IPR000719">
    <property type="entry name" value="Prot_kinase_dom"/>
</dbReference>
<evidence type="ECO:0000313" key="8">
    <source>
        <dbReference type="Proteomes" id="UP000059680"/>
    </source>
</evidence>
<dbReference type="Gene3D" id="3.30.200.20">
    <property type="entry name" value="Phosphorylase Kinase, domain 1"/>
    <property type="match status" value="1"/>
</dbReference>
<dbReference type="InterPro" id="IPR011009">
    <property type="entry name" value="Kinase-like_dom_sf"/>
</dbReference>
<protein>
    <submittedName>
        <fullName evidence="7">Os07g0537400 protein</fullName>
    </submittedName>
</protein>
<feature type="domain" description="Protein kinase" evidence="6">
    <location>
        <begin position="1"/>
        <end position="96"/>
    </location>
</feature>
<evidence type="ECO:0000256" key="2">
    <source>
        <dbReference type="ARBA" id="ARBA00022679"/>
    </source>
</evidence>
<sequence length="96" mass="11040">MYSFNKRVLALMQGVLPSGEEIAVKRLSMSSGQGIEELKNELVLVAKLQQKNLVRLVGVCLQEHEKLLVYEYMPNRSIDTILFGTILRIQQLHKHY</sequence>
<dbReference type="PANTHER" id="PTHR27002">
    <property type="entry name" value="RECEPTOR-LIKE SERINE/THREONINE-PROTEIN KINASE SD1-8"/>
    <property type="match status" value="1"/>
</dbReference>
<reference evidence="8" key="1">
    <citation type="journal article" date="2005" name="Nature">
        <title>The map-based sequence of the rice genome.</title>
        <authorList>
            <consortium name="International rice genome sequencing project (IRGSP)"/>
            <person name="Matsumoto T."/>
            <person name="Wu J."/>
            <person name="Kanamori H."/>
            <person name="Katayose Y."/>
            <person name="Fujisawa M."/>
            <person name="Namiki N."/>
            <person name="Mizuno H."/>
            <person name="Yamamoto K."/>
            <person name="Antonio B.A."/>
            <person name="Baba T."/>
            <person name="Sakata K."/>
            <person name="Nagamura Y."/>
            <person name="Aoki H."/>
            <person name="Arikawa K."/>
            <person name="Arita K."/>
            <person name="Bito T."/>
            <person name="Chiden Y."/>
            <person name="Fujitsuka N."/>
            <person name="Fukunaka R."/>
            <person name="Hamada M."/>
            <person name="Harada C."/>
            <person name="Hayashi A."/>
            <person name="Hijishita S."/>
            <person name="Honda M."/>
            <person name="Hosokawa S."/>
            <person name="Ichikawa Y."/>
            <person name="Idonuma A."/>
            <person name="Iijima M."/>
            <person name="Ikeda M."/>
            <person name="Ikeno M."/>
            <person name="Ito K."/>
            <person name="Ito S."/>
            <person name="Ito T."/>
            <person name="Ito Y."/>
            <person name="Ito Y."/>
            <person name="Iwabuchi A."/>
            <person name="Kamiya K."/>
            <person name="Karasawa W."/>
            <person name="Kurita K."/>
            <person name="Katagiri S."/>
            <person name="Kikuta A."/>
            <person name="Kobayashi H."/>
            <person name="Kobayashi N."/>
            <person name="Machita K."/>
            <person name="Maehara T."/>
            <person name="Masukawa M."/>
            <person name="Mizubayashi T."/>
            <person name="Mukai Y."/>
            <person name="Nagasaki H."/>
            <person name="Nagata Y."/>
            <person name="Naito S."/>
            <person name="Nakashima M."/>
            <person name="Nakama Y."/>
            <person name="Nakamichi Y."/>
            <person name="Nakamura M."/>
            <person name="Meguro A."/>
            <person name="Negishi M."/>
            <person name="Ohta I."/>
            <person name="Ohta T."/>
            <person name="Okamoto M."/>
            <person name="Ono N."/>
            <person name="Saji S."/>
            <person name="Sakaguchi M."/>
            <person name="Sakai K."/>
            <person name="Shibata M."/>
            <person name="Shimokawa T."/>
            <person name="Song J."/>
            <person name="Takazaki Y."/>
            <person name="Terasawa K."/>
            <person name="Tsugane M."/>
            <person name="Tsuji K."/>
            <person name="Ueda S."/>
            <person name="Waki K."/>
            <person name="Yamagata H."/>
            <person name="Yamamoto M."/>
            <person name="Yamamoto S."/>
            <person name="Yamane H."/>
            <person name="Yoshiki S."/>
            <person name="Yoshihara R."/>
            <person name="Yukawa K."/>
            <person name="Zhong H."/>
            <person name="Yano M."/>
            <person name="Yuan Q."/>
            <person name="Ouyang S."/>
            <person name="Liu J."/>
            <person name="Jones K.M."/>
            <person name="Gansberger K."/>
            <person name="Moffat K."/>
            <person name="Hill J."/>
            <person name="Bera J."/>
            <person name="Fadrosh D."/>
            <person name="Jin S."/>
            <person name="Johri S."/>
            <person name="Kim M."/>
            <person name="Overton L."/>
            <person name="Reardon M."/>
            <person name="Tsitrin T."/>
            <person name="Vuong H."/>
            <person name="Weaver B."/>
            <person name="Ciecko A."/>
            <person name="Tallon L."/>
            <person name="Jackson J."/>
            <person name="Pai G."/>
            <person name="Aken S.V."/>
            <person name="Utterback T."/>
            <person name="Reidmuller S."/>
            <person name="Feldblyum T."/>
            <person name="Hsiao J."/>
            <person name="Zismann V."/>
            <person name="Iobst S."/>
            <person name="de Vazeille A.R."/>
            <person name="Buell C.R."/>
            <person name="Ying K."/>
            <person name="Li Y."/>
            <person name="Lu T."/>
            <person name="Huang Y."/>
            <person name="Zhao Q."/>
            <person name="Feng Q."/>
            <person name="Zhang L."/>
            <person name="Zhu J."/>
            <person name="Weng Q."/>
            <person name="Mu J."/>
            <person name="Lu Y."/>
            <person name="Fan D."/>
            <person name="Liu Y."/>
            <person name="Guan J."/>
            <person name="Zhang Y."/>
            <person name="Yu S."/>
            <person name="Liu X."/>
            <person name="Zhang Y."/>
            <person name="Hong G."/>
            <person name="Han B."/>
            <person name="Choisne N."/>
            <person name="Demange N."/>
            <person name="Orjeda G."/>
            <person name="Samain S."/>
            <person name="Cattolico L."/>
            <person name="Pelletier E."/>
            <person name="Couloux A."/>
            <person name="Segurens B."/>
            <person name="Wincker P."/>
            <person name="D'Hont A."/>
            <person name="Scarpelli C."/>
            <person name="Weissenbach J."/>
            <person name="Salanoubat M."/>
            <person name="Quetier F."/>
            <person name="Yu Y."/>
            <person name="Kim H.R."/>
            <person name="Rambo T."/>
            <person name="Currie J."/>
            <person name="Collura K."/>
            <person name="Luo M."/>
            <person name="Yang T."/>
            <person name="Ammiraju J.S.S."/>
            <person name="Engler F."/>
            <person name="Soderlund C."/>
            <person name="Wing R.A."/>
            <person name="Palmer L.E."/>
            <person name="de la Bastide M."/>
            <person name="Spiegel L."/>
            <person name="Nascimento L."/>
            <person name="Zutavern T."/>
            <person name="O'Shaughnessy A."/>
            <person name="Dike S."/>
            <person name="Dedhia N."/>
            <person name="Preston R."/>
            <person name="Balija V."/>
            <person name="McCombie W.R."/>
            <person name="Chow T."/>
            <person name="Chen H."/>
            <person name="Chung M."/>
            <person name="Chen C."/>
            <person name="Shaw J."/>
            <person name="Wu H."/>
            <person name="Hsiao K."/>
            <person name="Chao Y."/>
            <person name="Chu M."/>
            <person name="Cheng C."/>
            <person name="Hour A."/>
            <person name="Lee P."/>
            <person name="Lin S."/>
            <person name="Lin Y."/>
            <person name="Liou J."/>
            <person name="Liu S."/>
            <person name="Hsing Y."/>
            <person name="Raghuvanshi S."/>
            <person name="Mohanty A."/>
            <person name="Bharti A.K."/>
            <person name="Gaur A."/>
            <person name="Gupta V."/>
            <person name="Kumar D."/>
            <person name="Ravi V."/>
            <person name="Vij S."/>
            <person name="Kapur A."/>
            <person name="Khurana P."/>
            <person name="Khurana P."/>
            <person name="Khurana J.P."/>
            <person name="Tyagi A.K."/>
            <person name="Gaikwad K."/>
            <person name="Singh A."/>
            <person name="Dalal V."/>
            <person name="Srivastava S."/>
            <person name="Dixit A."/>
            <person name="Pal A.K."/>
            <person name="Ghazi I.A."/>
            <person name="Yadav M."/>
            <person name="Pandit A."/>
            <person name="Bhargava A."/>
            <person name="Sureshbabu K."/>
            <person name="Batra K."/>
            <person name="Sharma T.R."/>
            <person name="Mohapatra T."/>
            <person name="Singh N.K."/>
            <person name="Messing J."/>
            <person name="Nelson A.B."/>
            <person name="Fuks G."/>
            <person name="Kavchok S."/>
            <person name="Keizer G."/>
            <person name="Linton E."/>
            <person name="Llaca V."/>
            <person name="Song R."/>
            <person name="Tanyolac B."/>
            <person name="Young S."/>
            <person name="Ho-Il K."/>
            <person name="Hahn J.H."/>
            <person name="Sangsakoo G."/>
            <person name="Vanavichit A."/>
            <person name="de Mattos Luiz.A.T."/>
            <person name="Zimmer P.D."/>
            <person name="Malone G."/>
            <person name="Dellagostin O."/>
            <person name="de Oliveira A.C."/>
            <person name="Bevan M."/>
            <person name="Bancroft I."/>
            <person name="Minx P."/>
            <person name="Cordum H."/>
            <person name="Wilson R."/>
            <person name="Cheng Z."/>
            <person name="Jin W."/>
            <person name="Jiang J."/>
            <person name="Leong S.A."/>
            <person name="Iwama H."/>
            <person name="Gojobori T."/>
            <person name="Itoh T."/>
            <person name="Niimura Y."/>
            <person name="Fujii Y."/>
            <person name="Habara T."/>
            <person name="Sakai H."/>
            <person name="Sato Y."/>
            <person name="Wilson G."/>
            <person name="Kumar K."/>
            <person name="McCouch S."/>
            <person name="Juretic N."/>
            <person name="Hoen D."/>
            <person name="Wright S."/>
            <person name="Bruskiewich R."/>
            <person name="Bureau T."/>
            <person name="Miyao A."/>
            <person name="Hirochika H."/>
            <person name="Nishikawa T."/>
            <person name="Kadowaki K."/>
            <person name="Sugiura M."/>
            <person name="Burr B."/>
            <person name="Sasaki T."/>
        </authorList>
    </citation>
    <scope>NUCLEOTIDE SEQUENCE [LARGE SCALE GENOMIC DNA]</scope>
    <source>
        <strain evidence="8">cv. Nipponbare</strain>
    </source>
</reference>
<dbReference type="eggNOG" id="ENOG502QWDY">
    <property type="taxonomic scope" value="Eukaryota"/>
</dbReference>
<accession>A0A0N7KNL2</accession>
<dbReference type="PANTHER" id="PTHR27002:SF18">
    <property type="entry name" value="OS11G0549300 PROTEIN"/>
    <property type="match status" value="1"/>
</dbReference>
<dbReference type="PaxDb" id="39947-A0A0N7KNL2"/>
<evidence type="ECO:0000313" key="7">
    <source>
        <dbReference type="EMBL" id="BAT01930.1"/>
    </source>
</evidence>
<dbReference type="InParanoid" id="A0A0N7KNL2"/>
<reference evidence="7 8" key="3">
    <citation type="journal article" date="2013" name="Rice">
        <title>Improvement of the Oryza sativa Nipponbare reference genome using next generation sequence and optical map data.</title>
        <authorList>
            <person name="Kawahara Y."/>
            <person name="de la Bastide M."/>
            <person name="Hamilton J.P."/>
            <person name="Kanamori H."/>
            <person name="McCombie W.R."/>
            <person name="Ouyang S."/>
            <person name="Schwartz D.C."/>
            <person name="Tanaka T."/>
            <person name="Wu J."/>
            <person name="Zhou S."/>
            <person name="Childs K.L."/>
            <person name="Davidson R.M."/>
            <person name="Lin H."/>
            <person name="Quesada-Ocampo L."/>
            <person name="Vaillancourt B."/>
            <person name="Sakai H."/>
            <person name="Lee S.S."/>
            <person name="Kim J."/>
            <person name="Numa H."/>
            <person name="Itoh T."/>
            <person name="Buell C.R."/>
            <person name="Matsumoto T."/>
        </authorList>
    </citation>
    <scope>NUCLEOTIDE SEQUENCE [LARGE SCALE GENOMIC DNA]</scope>
    <source>
        <strain evidence="8">cv. Nipponbare</strain>
    </source>
</reference>
<organism evidence="7 8">
    <name type="scientific">Oryza sativa subsp. japonica</name>
    <name type="common">Rice</name>
    <dbReference type="NCBI Taxonomy" id="39947"/>
    <lineage>
        <taxon>Eukaryota</taxon>
        <taxon>Viridiplantae</taxon>
        <taxon>Streptophyta</taxon>
        <taxon>Embryophyta</taxon>
        <taxon>Tracheophyta</taxon>
        <taxon>Spermatophyta</taxon>
        <taxon>Magnoliopsida</taxon>
        <taxon>Liliopsida</taxon>
        <taxon>Poales</taxon>
        <taxon>Poaceae</taxon>
        <taxon>BOP clade</taxon>
        <taxon>Oryzoideae</taxon>
        <taxon>Oryzeae</taxon>
        <taxon>Oryzinae</taxon>
        <taxon>Oryza</taxon>
        <taxon>Oryza sativa</taxon>
    </lineage>
</organism>
<dbReference type="STRING" id="39947.A0A0N7KNL2"/>
<evidence type="ECO:0000256" key="5">
    <source>
        <dbReference type="ARBA" id="ARBA00022840"/>
    </source>
</evidence>
<dbReference type="EMBL" id="AP014963">
    <property type="protein sequence ID" value="BAT01930.1"/>
    <property type="molecule type" value="Genomic_DNA"/>
</dbReference>
<keyword evidence="5" id="KW-0067">ATP-binding</keyword>
<keyword evidence="8" id="KW-1185">Reference proteome</keyword>
<reference evidence="7 8" key="2">
    <citation type="journal article" date="2013" name="Plant Cell Physiol.">
        <title>Rice Annotation Project Database (RAP-DB): an integrative and interactive database for rice genomics.</title>
        <authorList>
            <person name="Sakai H."/>
            <person name="Lee S.S."/>
            <person name="Tanaka T."/>
            <person name="Numa H."/>
            <person name="Kim J."/>
            <person name="Kawahara Y."/>
            <person name="Wakimoto H."/>
            <person name="Yang C.C."/>
            <person name="Iwamoto M."/>
            <person name="Abe T."/>
            <person name="Yamada Y."/>
            <person name="Muto A."/>
            <person name="Inokuchi H."/>
            <person name="Ikemura T."/>
            <person name="Matsumoto T."/>
            <person name="Sasaki T."/>
            <person name="Itoh T."/>
        </authorList>
    </citation>
    <scope>NUCLEOTIDE SEQUENCE [LARGE SCALE GENOMIC DNA]</scope>
    <source>
        <strain evidence="8">cv. Nipponbare</strain>
    </source>
</reference>
<dbReference type="AlphaFoldDB" id="A0A0N7KNL2"/>
<keyword evidence="3" id="KW-0547">Nucleotide-binding</keyword>
<gene>
    <name evidence="7" type="ordered locus">Os07g0537400</name>
    <name evidence="7" type="ORF">OSNPB_070537400</name>
</gene>
<evidence type="ECO:0000256" key="3">
    <source>
        <dbReference type="ARBA" id="ARBA00022741"/>
    </source>
</evidence>
<name>A0A0N7KNL2_ORYSJ</name>
<dbReference type="Gramene" id="Os07t0537400-01">
    <property type="protein sequence ID" value="Os07t0537400-01"/>
    <property type="gene ID" value="Os07g0537400"/>
</dbReference>
<proteinExistence type="predicted"/>
<dbReference type="GO" id="GO:0004674">
    <property type="term" value="F:protein serine/threonine kinase activity"/>
    <property type="evidence" value="ECO:0007669"/>
    <property type="project" value="UniProtKB-KW"/>
</dbReference>
<evidence type="ECO:0000256" key="1">
    <source>
        <dbReference type="ARBA" id="ARBA00022527"/>
    </source>
</evidence>
<dbReference type="SUPFAM" id="SSF56112">
    <property type="entry name" value="Protein kinase-like (PK-like)"/>
    <property type="match status" value="1"/>
</dbReference>
<dbReference type="SMR" id="A0A0N7KNL2"/>
<keyword evidence="4" id="KW-0418">Kinase</keyword>
<keyword evidence="2" id="KW-0808">Transferase</keyword>
<dbReference type="Proteomes" id="UP000059680">
    <property type="component" value="Chromosome 7"/>
</dbReference>
<dbReference type="PROSITE" id="PS50011">
    <property type="entry name" value="PROTEIN_KINASE_DOM"/>
    <property type="match status" value="1"/>
</dbReference>
<evidence type="ECO:0000256" key="4">
    <source>
        <dbReference type="ARBA" id="ARBA00022777"/>
    </source>
</evidence>